<sequence length="193" mass="21302">MTKIYTKGGDNGTTSLCGGVRIRKDDVHIEVCGTLDELNAHIGLLVSLLLDVRINQMSEDSCGKIASFLRQLQSVLFVIGGFVASGRVQPADLSAVACRTKEIEGFIDLVELNLPPQHCFVLPGGVLVAAQSHICRTVCRRLERRMTTLSECVAIPDEMQAFINRLSDYFFVLSRYLNIHGGNDEKTWGNTCR</sequence>
<organism evidence="6 7">
    <name type="scientific">Prevotella denticola</name>
    <dbReference type="NCBI Taxonomy" id="28129"/>
    <lineage>
        <taxon>Bacteria</taxon>
        <taxon>Pseudomonadati</taxon>
        <taxon>Bacteroidota</taxon>
        <taxon>Bacteroidia</taxon>
        <taxon>Bacteroidales</taxon>
        <taxon>Prevotellaceae</taxon>
        <taxon>Prevotella</taxon>
    </lineage>
</organism>
<dbReference type="Pfam" id="PF01923">
    <property type="entry name" value="Cob_adeno_trans"/>
    <property type="match status" value="1"/>
</dbReference>
<dbReference type="InterPro" id="IPR016030">
    <property type="entry name" value="CblAdoTrfase-like"/>
</dbReference>
<proteinExistence type="inferred from homology"/>
<protein>
    <recommendedName>
        <fullName evidence="4">Corrinoid adenosyltransferase</fullName>
        <ecNumber evidence="4">2.5.1.17</ecNumber>
    </recommendedName>
    <alternativeName>
        <fullName evidence="4">Cob(II)alamin adenosyltransferase</fullName>
    </alternativeName>
    <alternativeName>
        <fullName evidence="4">Cob(II)yrinic acid a,c-diamide adenosyltransferase</fullName>
    </alternativeName>
    <alternativeName>
        <fullName evidence="4">Cobinamide/cobalamin adenosyltransferase</fullName>
    </alternativeName>
</protein>
<dbReference type="EMBL" id="UGTM01000001">
    <property type="protein sequence ID" value="SUB87627.1"/>
    <property type="molecule type" value="Genomic_DNA"/>
</dbReference>
<dbReference type="InterPro" id="IPR036451">
    <property type="entry name" value="CblAdoTrfase-like_sf"/>
</dbReference>
<dbReference type="GO" id="GO:0005524">
    <property type="term" value="F:ATP binding"/>
    <property type="evidence" value="ECO:0007669"/>
    <property type="project" value="UniProtKB-UniRule"/>
</dbReference>
<dbReference type="Proteomes" id="UP000255469">
    <property type="component" value="Unassembled WGS sequence"/>
</dbReference>
<evidence type="ECO:0000259" key="5">
    <source>
        <dbReference type="Pfam" id="PF01923"/>
    </source>
</evidence>
<dbReference type="InterPro" id="IPR029499">
    <property type="entry name" value="PduO-typ"/>
</dbReference>
<comment type="catalytic activity">
    <reaction evidence="4">
        <text>2 cob(II)alamin + reduced [electron-transfer flavoprotein] + 2 ATP = 2 adenosylcob(III)alamin + 2 triphosphate + oxidized [electron-transfer flavoprotein] + 3 H(+)</text>
        <dbReference type="Rhea" id="RHEA:28671"/>
        <dbReference type="Rhea" id="RHEA-COMP:10685"/>
        <dbReference type="Rhea" id="RHEA-COMP:10686"/>
        <dbReference type="ChEBI" id="CHEBI:15378"/>
        <dbReference type="ChEBI" id="CHEBI:16304"/>
        <dbReference type="ChEBI" id="CHEBI:18036"/>
        <dbReference type="ChEBI" id="CHEBI:18408"/>
        <dbReference type="ChEBI" id="CHEBI:30616"/>
        <dbReference type="ChEBI" id="CHEBI:57692"/>
        <dbReference type="ChEBI" id="CHEBI:58307"/>
        <dbReference type="EC" id="2.5.1.17"/>
    </reaction>
</comment>
<keyword evidence="4" id="KW-0169">Cobalamin biosynthesis</keyword>
<dbReference type="RefSeq" id="WP_081640809.1">
    <property type="nucleotide sequence ID" value="NZ_CAJPSO010000040.1"/>
</dbReference>
<comment type="pathway">
    <text evidence="4">Cofactor biosynthesis; adenosylcobalamin biosynthesis; adenosylcobalamin from cob(II)yrinate a,c-diamide: step 2/7.</text>
</comment>
<dbReference type="PANTHER" id="PTHR12213:SF0">
    <property type="entry name" value="CORRINOID ADENOSYLTRANSFERASE MMAB"/>
    <property type="match status" value="1"/>
</dbReference>
<accession>A0A379E4G2</accession>
<dbReference type="GO" id="GO:0008817">
    <property type="term" value="F:corrinoid adenosyltransferase activity"/>
    <property type="evidence" value="ECO:0007669"/>
    <property type="project" value="UniProtKB-UniRule"/>
</dbReference>
<gene>
    <name evidence="6" type="primary">yvqK</name>
    <name evidence="6" type="ORF">NCTC13067_01303</name>
</gene>
<dbReference type="EC" id="2.5.1.17" evidence="4"/>
<evidence type="ECO:0000256" key="4">
    <source>
        <dbReference type="RuleBase" id="RU366026"/>
    </source>
</evidence>
<evidence type="ECO:0000256" key="2">
    <source>
        <dbReference type="ARBA" id="ARBA00022741"/>
    </source>
</evidence>
<dbReference type="AlphaFoldDB" id="A0A379E4G2"/>
<dbReference type="GO" id="GO:0009236">
    <property type="term" value="P:cobalamin biosynthetic process"/>
    <property type="evidence" value="ECO:0007669"/>
    <property type="project" value="UniProtKB-UniRule"/>
</dbReference>
<name>A0A379E4G2_9BACT</name>
<dbReference type="UniPathway" id="UPA00148">
    <property type="reaction ID" value="UER00233"/>
</dbReference>
<dbReference type="NCBIfam" id="TIGR00636">
    <property type="entry name" value="PduO_Nterm"/>
    <property type="match status" value="1"/>
</dbReference>
<dbReference type="SUPFAM" id="SSF89028">
    <property type="entry name" value="Cobalamin adenosyltransferase-like"/>
    <property type="match status" value="1"/>
</dbReference>
<keyword evidence="3 4" id="KW-0067">ATP-binding</keyword>
<evidence type="ECO:0000256" key="3">
    <source>
        <dbReference type="ARBA" id="ARBA00022840"/>
    </source>
</evidence>
<dbReference type="PANTHER" id="PTHR12213">
    <property type="entry name" value="CORRINOID ADENOSYLTRANSFERASE"/>
    <property type="match status" value="1"/>
</dbReference>
<reference evidence="6 7" key="1">
    <citation type="submission" date="2018-06" db="EMBL/GenBank/DDBJ databases">
        <authorList>
            <consortium name="Pathogen Informatics"/>
            <person name="Doyle S."/>
        </authorList>
    </citation>
    <scope>NUCLEOTIDE SEQUENCE [LARGE SCALE GENOMIC DNA]</scope>
    <source>
        <strain evidence="6 7">NCTC13067</strain>
    </source>
</reference>
<evidence type="ECO:0000313" key="6">
    <source>
        <dbReference type="EMBL" id="SUB87627.1"/>
    </source>
</evidence>
<comment type="catalytic activity">
    <reaction evidence="4">
        <text>2 cob(II)yrinate a,c diamide + reduced [electron-transfer flavoprotein] + 2 ATP = 2 adenosylcob(III)yrinate a,c-diamide + 2 triphosphate + oxidized [electron-transfer flavoprotein] + 3 H(+)</text>
        <dbReference type="Rhea" id="RHEA:11528"/>
        <dbReference type="Rhea" id="RHEA-COMP:10685"/>
        <dbReference type="Rhea" id="RHEA-COMP:10686"/>
        <dbReference type="ChEBI" id="CHEBI:15378"/>
        <dbReference type="ChEBI" id="CHEBI:18036"/>
        <dbReference type="ChEBI" id="CHEBI:30616"/>
        <dbReference type="ChEBI" id="CHEBI:57692"/>
        <dbReference type="ChEBI" id="CHEBI:58307"/>
        <dbReference type="ChEBI" id="CHEBI:58503"/>
        <dbReference type="ChEBI" id="CHEBI:58537"/>
        <dbReference type="EC" id="2.5.1.17"/>
    </reaction>
</comment>
<evidence type="ECO:0000256" key="1">
    <source>
        <dbReference type="ARBA" id="ARBA00022679"/>
    </source>
</evidence>
<keyword evidence="1 4" id="KW-0808">Transferase</keyword>
<dbReference type="Gene3D" id="1.20.1200.10">
    <property type="entry name" value="Cobalamin adenosyltransferase-like"/>
    <property type="match status" value="1"/>
</dbReference>
<evidence type="ECO:0000313" key="7">
    <source>
        <dbReference type="Proteomes" id="UP000255469"/>
    </source>
</evidence>
<comment type="similarity">
    <text evidence="4">Belongs to the Cob(I)alamin adenosyltransferase family.</text>
</comment>
<keyword evidence="2 4" id="KW-0547">Nucleotide-binding</keyword>
<feature type="domain" description="Cobalamin adenosyltransferase-like" evidence="5">
    <location>
        <begin position="4"/>
        <end position="177"/>
    </location>
</feature>